<keyword evidence="1" id="KW-0812">Transmembrane</keyword>
<reference evidence="2" key="1">
    <citation type="submission" date="2018-05" db="EMBL/GenBank/DDBJ databases">
        <authorList>
            <person name="Lanie J.A."/>
            <person name="Ng W.-L."/>
            <person name="Kazmierczak K.M."/>
            <person name="Andrzejewski T.M."/>
            <person name="Davidsen T.M."/>
            <person name="Wayne K.J."/>
            <person name="Tettelin H."/>
            <person name="Glass J.I."/>
            <person name="Rusch D."/>
            <person name="Podicherti R."/>
            <person name="Tsui H.-C.T."/>
            <person name="Winkler M.E."/>
        </authorList>
    </citation>
    <scope>NUCLEOTIDE SEQUENCE</scope>
</reference>
<keyword evidence="1" id="KW-1133">Transmembrane helix</keyword>
<name>A0A383AXU0_9ZZZZ</name>
<accession>A0A383AXU0</accession>
<dbReference type="EMBL" id="UINC01195735">
    <property type="protein sequence ID" value="SVE12441.1"/>
    <property type="molecule type" value="Genomic_DNA"/>
</dbReference>
<gene>
    <name evidence="2" type="ORF">METZ01_LOCUS465295</name>
</gene>
<sequence>MYDLETIIPLALVVGLLMGAGITWALIKNSA</sequence>
<protein>
    <submittedName>
        <fullName evidence="2">Uncharacterized protein</fullName>
    </submittedName>
</protein>
<evidence type="ECO:0000313" key="2">
    <source>
        <dbReference type="EMBL" id="SVE12441.1"/>
    </source>
</evidence>
<feature type="non-terminal residue" evidence="2">
    <location>
        <position position="31"/>
    </location>
</feature>
<keyword evidence="1" id="KW-0472">Membrane</keyword>
<proteinExistence type="predicted"/>
<evidence type="ECO:0000256" key="1">
    <source>
        <dbReference type="SAM" id="Phobius"/>
    </source>
</evidence>
<dbReference type="AlphaFoldDB" id="A0A383AXU0"/>
<organism evidence="2">
    <name type="scientific">marine metagenome</name>
    <dbReference type="NCBI Taxonomy" id="408172"/>
    <lineage>
        <taxon>unclassified sequences</taxon>
        <taxon>metagenomes</taxon>
        <taxon>ecological metagenomes</taxon>
    </lineage>
</organism>
<feature type="transmembrane region" description="Helical" evidence="1">
    <location>
        <begin position="6"/>
        <end position="27"/>
    </location>
</feature>